<feature type="region of interest" description="Disordered" evidence="1">
    <location>
        <begin position="128"/>
        <end position="147"/>
    </location>
</feature>
<comment type="caution">
    <text evidence="2">The sequence shown here is derived from an EMBL/GenBank/DDBJ whole genome shotgun (WGS) entry which is preliminary data.</text>
</comment>
<organism evidence="2 3">
    <name type="scientific">Amycolatopsis ultiminotia</name>
    <dbReference type="NCBI Taxonomy" id="543629"/>
    <lineage>
        <taxon>Bacteria</taxon>
        <taxon>Bacillati</taxon>
        <taxon>Actinomycetota</taxon>
        <taxon>Actinomycetes</taxon>
        <taxon>Pseudonocardiales</taxon>
        <taxon>Pseudonocardiaceae</taxon>
        <taxon>Amycolatopsis</taxon>
    </lineage>
</organism>
<dbReference type="EMBL" id="BAAAZN010000021">
    <property type="protein sequence ID" value="GAA3576419.1"/>
    <property type="molecule type" value="Genomic_DNA"/>
</dbReference>
<dbReference type="InterPro" id="IPR011005">
    <property type="entry name" value="Dihydropteroate_synth-like_sf"/>
</dbReference>
<dbReference type="InterPro" id="IPR045031">
    <property type="entry name" value="DHP_synth-like"/>
</dbReference>
<dbReference type="Gene3D" id="3.20.20.20">
    <property type="entry name" value="Dihydropteroate synthase-like"/>
    <property type="match status" value="1"/>
</dbReference>
<name>A0ABP6Y2I0_9PSEU</name>
<keyword evidence="3" id="KW-1185">Reference proteome</keyword>
<dbReference type="PANTHER" id="PTHR20941">
    <property type="entry name" value="FOLATE SYNTHESIS PROTEINS"/>
    <property type="match status" value="1"/>
</dbReference>
<accession>A0ABP6Y2I0</accession>
<proteinExistence type="predicted"/>
<feature type="compositionally biased region" description="Basic and acidic residues" evidence="1">
    <location>
        <begin position="129"/>
        <end position="139"/>
    </location>
</feature>
<evidence type="ECO:0000313" key="3">
    <source>
        <dbReference type="Proteomes" id="UP001500689"/>
    </source>
</evidence>
<dbReference type="SUPFAM" id="SSF51717">
    <property type="entry name" value="Dihydropteroate synthetase-like"/>
    <property type="match status" value="1"/>
</dbReference>
<dbReference type="Proteomes" id="UP001500689">
    <property type="component" value="Unassembled WGS sequence"/>
</dbReference>
<protein>
    <recommendedName>
        <fullName evidence="4">Dihydropteroate synthase</fullName>
    </recommendedName>
</protein>
<evidence type="ECO:0000256" key="1">
    <source>
        <dbReference type="SAM" id="MobiDB-lite"/>
    </source>
</evidence>
<evidence type="ECO:0000313" key="2">
    <source>
        <dbReference type="EMBL" id="GAA3576419.1"/>
    </source>
</evidence>
<gene>
    <name evidence="2" type="ORF">GCM10022222_71400</name>
</gene>
<reference evidence="3" key="1">
    <citation type="journal article" date="2019" name="Int. J. Syst. Evol. Microbiol.">
        <title>The Global Catalogue of Microorganisms (GCM) 10K type strain sequencing project: providing services to taxonomists for standard genome sequencing and annotation.</title>
        <authorList>
            <consortium name="The Broad Institute Genomics Platform"/>
            <consortium name="The Broad Institute Genome Sequencing Center for Infectious Disease"/>
            <person name="Wu L."/>
            <person name="Ma J."/>
        </authorList>
    </citation>
    <scope>NUCLEOTIDE SEQUENCE [LARGE SCALE GENOMIC DNA]</scope>
    <source>
        <strain evidence="3">JCM 16898</strain>
    </source>
</reference>
<evidence type="ECO:0008006" key="4">
    <source>
        <dbReference type="Google" id="ProtNLM"/>
    </source>
</evidence>
<dbReference type="RefSeq" id="WP_344867607.1">
    <property type="nucleotide sequence ID" value="NZ_BAAAZN010000021.1"/>
</dbReference>
<sequence length="147" mass="15689">MRGRCRFAEYGDAAADVRTELLRRLDAVVSAGVALDRCRPRSGPGFAKTPTHSWQLLDELRVLGRSLLIGAVPQIVPPPEHRDGATAAVSILAALADADCLRVHDVPGTIAAIRVVAAWETAGVSPMFRSEHAPPRPDDAVTGPILR</sequence>
<dbReference type="PANTHER" id="PTHR20941:SF1">
    <property type="entry name" value="FOLIC ACID SYNTHESIS PROTEIN FOL1"/>
    <property type="match status" value="1"/>
</dbReference>